<evidence type="ECO:0000313" key="1">
    <source>
        <dbReference type="EMBL" id="OLN87461.1"/>
    </source>
</evidence>
<accession>A0A1Q8RT18</accession>
<keyword evidence="2" id="KW-1185">Reference proteome</keyword>
<gene>
    <name evidence="1" type="ORF">CCHL11_09107</name>
</gene>
<dbReference type="Proteomes" id="UP000186583">
    <property type="component" value="Unassembled WGS sequence"/>
</dbReference>
<dbReference type="AlphaFoldDB" id="A0A1Q8RT18"/>
<reference evidence="1 2" key="1">
    <citation type="submission" date="2016-11" db="EMBL/GenBank/DDBJ databases">
        <title>Draft Genome Assembly of Colletotrichum chlorophyti a pathogen of herbaceous plants.</title>
        <authorList>
            <person name="Gan P."/>
            <person name="Narusaka M."/>
            <person name="Tsushima A."/>
            <person name="Narusaka Y."/>
            <person name="Takano Y."/>
            <person name="Shirasu K."/>
        </authorList>
    </citation>
    <scope>NUCLEOTIDE SEQUENCE [LARGE SCALE GENOMIC DNA]</scope>
    <source>
        <strain evidence="1 2">NTL11</strain>
    </source>
</reference>
<organism evidence="1 2">
    <name type="scientific">Colletotrichum chlorophyti</name>
    <dbReference type="NCBI Taxonomy" id="708187"/>
    <lineage>
        <taxon>Eukaryota</taxon>
        <taxon>Fungi</taxon>
        <taxon>Dikarya</taxon>
        <taxon>Ascomycota</taxon>
        <taxon>Pezizomycotina</taxon>
        <taxon>Sordariomycetes</taxon>
        <taxon>Hypocreomycetidae</taxon>
        <taxon>Glomerellales</taxon>
        <taxon>Glomerellaceae</taxon>
        <taxon>Colletotrichum</taxon>
    </lineage>
</organism>
<sequence length="73" mass="7936">MLRMFSDINGLGGLLLAVIVLMVLVGGASAFDFILTSGKSREAEFDGEDDPTYAFYATKRNRASGVKRVTFDL</sequence>
<dbReference type="EMBL" id="MPGH01000093">
    <property type="protein sequence ID" value="OLN87461.1"/>
    <property type="molecule type" value="Genomic_DNA"/>
</dbReference>
<proteinExistence type="predicted"/>
<dbReference type="OrthoDB" id="4848683at2759"/>
<evidence type="ECO:0000313" key="2">
    <source>
        <dbReference type="Proteomes" id="UP000186583"/>
    </source>
</evidence>
<name>A0A1Q8RT18_9PEZI</name>
<protein>
    <submittedName>
        <fullName evidence="1">Uncharacterized protein</fullName>
    </submittedName>
</protein>
<comment type="caution">
    <text evidence="1">The sequence shown here is derived from an EMBL/GenBank/DDBJ whole genome shotgun (WGS) entry which is preliminary data.</text>
</comment>